<proteinExistence type="predicted"/>
<reference evidence="3 4" key="1">
    <citation type="submission" date="2010-12" db="EMBL/GenBank/DDBJ databases">
        <title>Whole genome sequence of Anaerolinea thermophila UNI-1.</title>
        <authorList>
            <person name="Narita-Yamada S."/>
            <person name="Kishi E."/>
            <person name="Watanabe Y."/>
            <person name="Takasaki K."/>
            <person name="Ankai A."/>
            <person name="Oguchi A."/>
            <person name="Fukui S."/>
            <person name="Takahashi M."/>
            <person name="Yashiro I."/>
            <person name="Hosoyama A."/>
            <person name="Sekiguchi Y."/>
            <person name="Hanada S."/>
            <person name="Fujita N."/>
        </authorList>
    </citation>
    <scope>NUCLEOTIDE SEQUENCE [LARGE SCALE GENOMIC DNA]</scope>
    <source>
        <strain evidence="4">DSM 14523 / JCM 11388 / NBRC 100420 / UNI-1</strain>
    </source>
</reference>
<feature type="transmembrane region" description="Helical" evidence="1">
    <location>
        <begin position="272"/>
        <end position="292"/>
    </location>
</feature>
<feature type="transmembrane region" description="Helical" evidence="1">
    <location>
        <begin position="194"/>
        <end position="215"/>
    </location>
</feature>
<keyword evidence="1" id="KW-1133">Transmembrane helix</keyword>
<evidence type="ECO:0000256" key="1">
    <source>
        <dbReference type="SAM" id="Phobius"/>
    </source>
</evidence>
<dbReference type="EMBL" id="AP012029">
    <property type="protein sequence ID" value="BAJ63960.1"/>
    <property type="molecule type" value="Genomic_DNA"/>
</dbReference>
<evidence type="ECO:0000313" key="4">
    <source>
        <dbReference type="Proteomes" id="UP000008922"/>
    </source>
</evidence>
<keyword evidence="4" id="KW-1185">Reference proteome</keyword>
<dbReference type="Proteomes" id="UP000008922">
    <property type="component" value="Chromosome"/>
</dbReference>
<feature type="transmembrane region" description="Helical" evidence="1">
    <location>
        <begin position="122"/>
        <end position="141"/>
    </location>
</feature>
<name>E8N696_ANATU</name>
<organism evidence="3 4">
    <name type="scientific">Anaerolinea thermophila (strain DSM 14523 / JCM 11388 / NBRC 100420 / UNI-1)</name>
    <dbReference type="NCBI Taxonomy" id="926569"/>
    <lineage>
        <taxon>Bacteria</taxon>
        <taxon>Bacillati</taxon>
        <taxon>Chloroflexota</taxon>
        <taxon>Anaerolineae</taxon>
        <taxon>Anaerolineales</taxon>
        <taxon>Anaerolineaceae</taxon>
        <taxon>Anaerolinea</taxon>
    </lineage>
</organism>
<dbReference type="STRING" id="926569.ANT_19340"/>
<dbReference type="GO" id="GO:0004175">
    <property type="term" value="F:endopeptidase activity"/>
    <property type="evidence" value="ECO:0007669"/>
    <property type="project" value="UniProtKB-ARBA"/>
</dbReference>
<feature type="transmembrane region" description="Helical" evidence="1">
    <location>
        <begin position="7"/>
        <end position="27"/>
    </location>
</feature>
<dbReference type="KEGG" id="atm:ANT_19340"/>
<feature type="transmembrane region" description="Helical" evidence="1">
    <location>
        <begin position="153"/>
        <end position="174"/>
    </location>
</feature>
<feature type="transmembrane region" description="Helical" evidence="1">
    <location>
        <begin position="39"/>
        <end position="58"/>
    </location>
</feature>
<dbReference type="Pfam" id="PF02517">
    <property type="entry name" value="Rce1-like"/>
    <property type="match status" value="1"/>
</dbReference>
<evidence type="ECO:0000313" key="3">
    <source>
        <dbReference type="EMBL" id="BAJ63960.1"/>
    </source>
</evidence>
<feature type="domain" description="CAAX prenyl protease 2/Lysostaphin resistance protein A-like" evidence="2">
    <location>
        <begin position="196"/>
        <end position="283"/>
    </location>
</feature>
<sequence length="293" mass="32786">MKPSARVWLILGLILSAVTFTALSVTLYLRPADLFSQRLVWALIGLGFSLLLMSVLAVELLRRKPAELQTFPPVWRIFLLIYVLTPVVLVFPVWIVAIGLGISQTLPTFFSPQQILALPAPWVWIIQGSLLFLFMLPQILPVRQWFSPISQPLLTLGASFLLGWMLALMSLFGYHLSARLLGVNPGVIPAPETIQKWVAGFLGVLILPISEQLFFRKYFFQALTLRLSPIQAGGASALLFALVQGRPLLFLPALIFSLLLQWLTRSSSDPRMALLTHAFANVFLMILNWNLIL</sequence>
<dbReference type="InParanoid" id="E8N696"/>
<protein>
    <submittedName>
        <fullName evidence="3">Hypothetical membrane protein</fullName>
    </submittedName>
</protein>
<feature type="transmembrane region" description="Helical" evidence="1">
    <location>
        <begin position="79"/>
        <end position="102"/>
    </location>
</feature>
<dbReference type="GO" id="GO:0080120">
    <property type="term" value="P:CAAX-box protein maturation"/>
    <property type="evidence" value="ECO:0007669"/>
    <property type="project" value="UniProtKB-ARBA"/>
</dbReference>
<dbReference type="AlphaFoldDB" id="E8N696"/>
<keyword evidence="1" id="KW-0472">Membrane</keyword>
<dbReference type="InterPro" id="IPR003675">
    <property type="entry name" value="Rce1/LyrA-like_dom"/>
</dbReference>
<keyword evidence="1" id="KW-0812">Transmembrane</keyword>
<accession>E8N696</accession>
<evidence type="ECO:0000259" key="2">
    <source>
        <dbReference type="Pfam" id="PF02517"/>
    </source>
</evidence>
<dbReference type="HOGENOM" id="CLU_948792_0_0_0"/>
<dbReference type="RefSeq" id="WP_013560333.1">
    <property type="nucleotide sequence ID" value="NC_014960.1"/>
</dbReference>
<feature type="transmembrane region" description="Helical" evidence="1">
    <location>
        <begin position="236"/>
        <end position="260"/>
    </location>
</feature>
<gene>
    <name evidence="3" type="ordered locus">ANT_19340</name>
</gene>